<proteinExistence type="predicted"/>
<dbReference type="Gene3D" id="3.40.630.30">
    <property type="match status" value="1"/>
</dbReference>
<name>A0A921LD43_9BACT</name>
<gene>
    <name evidence="1" type="ORF">K8W02_02390</name>
</gene>
<dbReference type="RefSeq" id="WP_072546313.1">
    <property type="nucleotide sequence ID" value="NZ_CALUIP010000045.1"/>
</dbReference>
<comment type="caution">
    <text evidence="1">The sequence shown here is derived from an EMBL/GenBank/DDBJ whole genome shotgun (WGS) entry which is preliminary data.</text>
</comment>
<dbReference type="EMBL" id="DYVX01000016">
    <property type="protein sequence ID" value="HJF91227.1"/>
    <property type="molecule type" value="Genomic_DNA"/>
</dbReference>
<sequence>MIQIRKTRMEDMNRLMDIFEQGKRIMRKSGNLKQWTGGYPSRELVTKDIEAGHSYVCLNEKGDIIGTFTFIPGKDPTYARIYDGQWLDDEQPYATIHRLASTEDSHGVAAACLEWCYTQIQNLRADTHRDNHILQHILQKHGFRYCGIIYLMNGDERLAYQKISGER</sequence>
<evidence type="ECO:0000313" key="1">
    <source>
        <dbReference type="EMBL" id="HJF91227.1"/>
    </source>
</evidence>
<dbReference type="AlphaFoldDB" id="A0A921LD43"/>
<evidence type="ECO:0000313" key="2">
    <source>
        <dbReference type="Proteomes" id="UP000717835"/>
    </source>
</evidence>
<reference evidence="1" key="2">
    <citation type="submission" date="2021-09" db="EMBL/GenBank/DDBJ databases">
        <authorList>
            <person name="Gilroy R."/>
        </authorList>
    </citation>
    <scope>NUCLEOTIDE SEQUENCE</scope>
    <source>
        <strain evidence="1">CHK55-1828</strain>
    </source>
</reference>
<protein>
    <submittedName>
        <fullName evidence="1">GNAT family N-acetyltransferase</fullName>
    </submittedName>
</protein>
<organism evidence="1 2">
    <name type="scientific">Mediterranea massiliensis</name>
    <dbReference type="NCBI Taxonomy" id="1841865"/>
    <lineage>
        <taxon>Bacteria</taxon>
        <taxon>Pseudomonadati</taxon>
        <taxon>Bacteroidota</taxon>
        <taxon>Bacteroidia</taxon>
        <taxon>Bacteroidales</taxon>
        <taxon>Bacteroidaceae</taxon>
        <taxon>Mediterranea</taxon>
    </lineage>
</organism>
<dbReference type="SUPFAM" id="SSF55729">
    <property type="entry name" value="Acyl-CoA N-acyltransferases (Nat)"/>
    <property type="match status" value="1"/>
</dbReference>
<dbReference type="InterPro" id="IPR016181">
    <property type="entry name" value="Acyl_CoA_acyltransferase"/>
</dbReference>
<dbReference type="OrthoDB" id="9796381at2"/>
<reference evidence="1" key="1">
    <citation type="journal article" date="2021" name="PeerJ">
        <title>Extensive microbial diversity within the chicken gut microbiome revealed by metagenomics and culture.</title>
        <authorList>
            <person name="Gilroy R."/>
            <person name="Ravi A."/>
            <person name="Getino M."/>
            <person name="Pursley I."/>
            <person name="Horton D.L."/>
            <person name="Alikhan N.F."/>
            <person name="Baker D."/>
            <person name="Gharbi K."/>
            <person name="Hall N."/>
            <person name="Watson M."/>
            <person name="Adriaenssens E.M."/>
            <person name="Foster-Nyarko E."/>
            <person name="Jarju S."/>
            <person name="Secka A."/>
            <person name="Antonio M."/>
            <person name="Oren A."/>
            <person name="Chaudhuri R.R."/>
            <person name="La Ragione R."/>
            <person name="Hildebrand F."/>
            <person name="Pallen M.J."/>
        </authorList>
    </citation>
    <scope>NUCLEOTIDE SEQUENCE</scope>
    <source>
        <strain evidence="1">CHK55-1828</strain>
    </source>
</reference>
<dbReference type="Proteomes" id="UP000717835">
    <property type="component" value="Unassembled WGS sequence"/>
</dbReference>
<accession>A0A921LD43</accession>